<proteinExistence type="predicted"/>
<name>A0ABR6W583_9BACT</name>
<keyword evidence="2" id="KW-1185">Reference proteome</keyword>
<accession>A0ABR6W583</accession>
<protein>
    <submittedName>
        <fullName evidence="1">Uncharacterized protein</fullName>
    </submittedName>
</protein>
<evidence type="ECO:0000313" key="2">
    <source>
        <dbReference type="Proteomes" id="UP000700732"/>
    </source>
</evidence>
<reference evidence="1 2" key="1">
    <citation type="submission" date="2019-06" db="EMBL/GenBank/DDBJ databases">
        <title>Spirosoma utsteinense sp. nov. isolated from Antarctic ice-free soils.</title>
        <authorList>
            <person name="Tahon G."/>
        </authorList>
    </citation>
    <scope>NUCLEOTIDE SEQUENCE [LARGE SCALE GENOMIC DNA]</scope>
    <source>
        <strain evidence="1 2">LMG 31447</strain>
    </source>
</reference>
<evidence type="ECO:0000313" key="1">
    <source>
        <dbReference type="EMBL" id="MBC3791724.1"/>
    </source>
</evidence>
<sequence>MRREIRPDFIKPAAHNLQKLTNQIPVPTASINISRAAGYLGKRNPLSGS</sequence>
<organism evidence="1 2">
    <name type="scientific">Spirosoma utsteinense</name>
    <dbReference type="NCBI Taxonomy" id="2585773"/>
    <lineage>
        <taxon>Bacteria</taxon>
        <taxon>Pseudomonadati</taxon>
        <taxon>Bacteroidota</taxon>
        <taxon>Cytophagia</taxon>
        <taxon>Cytophagales</taxon>
        <taxon>Cytophagaceae</taxon>
        <taxon>Spirosoma</taxon>
    </lineage>
</organism>
<dbReference type="Proteomes" id="UP000700732">
    <property type="component" value="Unassembled WGS sequence"/>
</dbReference>
<comment type="caution">
    <text evidence="1">The sequence shown here is derived from an EMBL/GenBank/DDBJ whole genome shotgun (WGS) entry which is preliminary data.</text>
</comment>
<gene>
    <name evidence="1" type="ORF">FH603_2232</name>
</gene>
<dbReference type="EMBL" id="VFIA01000011">
    <property type="protein sequence ID" value="MBC3791724.1"/>
    <property type="molecule type" value="Genomic_DNA"/>
</dbReference>